<evidence type="ECO:0000313" key="13">
    <source>
        <dbReference type="Proteomes" id="UP000193380"/>
    </source>
</evidence>
<proteinExistence type="inferred from homology"/>
<feature type="disulfide bond" evidence="8">
    <location>
        <begin position="219"/>
        <end position="235"/>
    </location>
</feature>
<dbReference type="RefSeq" id="XP_021422216.1">
    <property type="nucleotide sequence ID" value="XM_021566541.2"/>
</dbReference>
<keyword evidence="3 9" id="KW-0378">Hydrolase</keyword>
<dbReference type="PaxDb" id="8022-A0A060Y1S2"/>
<evidence type="ECO:0000256" key="7">
    <source>
        <dbReference type="PIRSR" id="PIRSR038193-1"/>
    </source>
</evidence>
<dbReference type="PRINTS" id="PR00846">
    <property type="entry name" value="GLHYDRLASE56"/>
</dbReference>
<feature type="disulfide bond" evidence="8">
    <location>
        <begin position="424"/>
        <end position="433"/>
    </location>
</feature>
<keyword evidence="5 9" id="KW-0326">Glycosidase</keyword>
<feature type="chain" id="PRO_5044539174" description="Hyaluronidase" evidence="10">
    <location>
        <begin position="24"/>
        <end position="443"/>
    </location>
</feature>
<reference evidence="11" key="1">
    <citation type="journal article" date="2014" name="Nat. Commun.">
        <title>The rainbow trout genome provides novel insights into evolution after whole-genome duplication in vertebrates.</title>
        <authorList>
            <person name="Berthelot C."/>
            <person name="Brunet F."/>
            <person name="Chalopin D."/>
            <person name="Juanchich A."/>
            <person name="Bernard M."/>
            <person name="Noel B."/>
            <person name="Bento P."/>
            <person name="Da Silva C."/>
            <person name="Labadie K."/>
            <person name="Alberti A."/>
            <person name="Aury J.M."/>
            <person name="Louis A."/>
            <person name="Dehais P."/>
            <person name="Bardou P."/>
            <person name="Montfort J."/>
            <person name="Klopp C."/>
            <person name="Cabau C."/>
            <person name="Gaspin C."/>
            <person name="Thorgaard G.H."/>
            <person name="Boussaha M."/>
            <person name="Quillet E."/>
            <person name="Guyomard R."/>
            <person name="Galiana D."/>
            <person name="Bobe J."/>
            <person name="Volff J.N."/>
            <person name="Genet C."/>
            <person name="Wincker P."/>
            <person name="Jaillon O."/>
            <person name="Roest Crollius H."/>
            <person name="Guiguen Y."/>
        </authorList>
    </citation>
    <scope>NUCLEOTIDE SEQUENCE [LARGE SCALE GENOMIC DNA]</scope>
</reference>
<dbReference type="PIRSF" id="PIRSF038193">
    <property type="entry name" value="Hyaluronidase"/>
    <property type="match status" value="1"/>
</dbReference>
<organism evidence="11 13">
    <name type="scientific">Oncorhynchus mykiss</name>
    <name type="common">Rainbow trout</name>
    <name type="synonym">Salmo gairdneri</name>
    <dbReference type="NCBI Taxonomy" id="8022"/>
    <lineage>
        <taxon>Eukaryota</taxon>
        <taxon>Metazoa</taxon>
        <taxon>Chordata</taxon>
        <taxon>Craniata</taxon>
        <taxon>Vertebrata</taxon>
        <taxon>Euteleostomi</taxon>
        <taxon>Actinopterygii</taxon>
        <taxon>Neopterygii</taxon>
        <taxon>Teleostei</taxon>
        <taxon>Protacanthopterygii</taxon>
        <taxon>Salmoniformes</taxon>
        <taxon>Salmonidae</taxon>
        <taxon>Salmoninae</taxon>
        <taxon>Oncorhynchus</taxon>
    </lineage>
</organism>
<dbReference type="PANTHER" id="PTHR11769:SF19">
    <property type="entry name" value="HYALURONIDASE-3"/>
    <property type="match status" value="1"/>
</dbReference>
<feature type="disulfide bond" evidence="8">
    <location>
        <begin position="56"/>
        <end position="349"/>
    </location>
</feature>
<evidence type="ECO:0000256" key="9">
    <source>
        <dbReference type="RuleBase" id="RU610713"/>
    </source>
</evidence>
<dbReference type="RefSeq" id="XP_036803213.1">
    <property type="nucleotide sequence ID" value="XM_036947318.1"/>
</dbReference>
<evidence type="ECO:0000256" key="6">
    <source>
        <dbReference type="PIRNR" id="PIRNR038193"/>
    </source>
</evidence>
<dbReference type="Proteomes" id="UP000694395">
    <property type="component" value="Chromosome 16"/>
</dbReference>
<keyword evidence="10" id="KW-0732">Signal</keyword>
<dbReference type="InterPro" id="IPR018155">
    <property type="entry name" value="Hyaluronidase"/>
</dbReference>
<reference evidence="11" key="2">
    <citation type="submission" date="2014-03" db="EMBL/GenBank/DDBJ databases">
        <authorList>
            <person name="Genoscope - CEA"/>
        </authorList>
    </citation>
    <scope>NUCLEOTIDE SEQUENCE</scope>
</reference>
<dbReference type="EMBL" id="FR906824">
    <property type="protein sequence ID" value="CDQ85467.1"/>
    <property type="molecule type" value="Genomic_DNA"/>
</dbReference>
<reference evidence="12" key="4">
    <citation type="submission" date="2025-05" db="UniProtKB">
        <authorList>
            <consortium name="Ensembl"/>
        </authorList>
    </citation>
    <scope>IDENTIFICATION</scope>
</reference>
<dbReference type="GO" id="GO:0004415">
    <property type="term" value="F:hyalurononglucosaminidase activity"/>
    <property type="evidence" value="ECO:0007669"/>
    <property type="project" value="UniProtKB-UniRule"/>
</dbReference>
<dbReference type="InterPro" id="IPR017853">
    <property type="entry name" value="GH"/>
</dbReference>
<dbReference type="PANTHER" id="PTHR11769">
    <property type="entry name" value="HYALURONIDASE"/>
    <property type="match status" value="1"/>
</dbReference>
<evidence type="ECO:0000313" key="11">
    <source>
        <dbReference type="EMBL" id="CDQ85467.1"/>
    </source>
</evidence>
<comment type="catalytic activity">
    <reaction evidence="1 9">
        <text>Random hydrolysis of (1-&gt;4)-linkages between N-acetyl-beta-D-glucosamine and D-glucuronate residues in hyaluronate.</text>
        <dbReference type="EC" id="3.2.1.35"/>
    </reaction>
</comment>
<evidence type="ECO:0000256" key="1">
    <source>
        <dbReference type="ARBA" id="ARBA00000251"/>
    </source>
</evidence>
<dbReference type="OrthoDB" id="5796153at2759"/>
<protein>
    <recommendedName>
        <fullName evidence="9">Hyaluronidase</fullName>
        <ecNumber evidence="9">3.2.1.35</ecNumber>
    </recommendedName>
</protein>
<reference evidence="12 14" key="3">
    <citation type="submission" date="2020-07" db="EMBL/GenBank/DDBJ databases">
        <title>A long reads based de novo assembly of the rainbow trout Arlee double haploid line genome.</title>
        <authorList>
            <person name="Gao G."/>
            <person name="Palti Y."/>
        </authorList>
    </citation>
    <scope>NUCLEOTIDE SEQUENCE [LARGE SCALE GENOMIC DNA]</scope>
</reference>
<evidence type="ECO:0000256" key="3">
    <source>
        <dbReference type="ARBA" id="ARBA00022801"/>
    </source>
</evidence>
<dbReference type="KEGG" id="omy:110492323"/>
<dbReference type="SUPFAM" id="SSF51445">
    <property type="entry name" value="(Trans)glycosidases"/>
    <property type="match status" value="1"/>
</dbReference>
<evidence type="ECO:0000256" key="10">
    <source>
        <dbReference type="SAM" id="SignalP"/>
    </source>
</evidence>
<evidence type="ECO:0000313" key="14">
    <source>
        <dbReference type="Proteomes" id="UP000694395"/>
    </source>
</evidence>
<dbReference type="Ensembl" id="ENSOMYT00000082589.2">
    <property type="protein sequence ID" value="ENSOMYP00000075881.1"/>
    <property type="gene ID" value="ENSOMYG00000035091.2"/>
</dbReference>
<feature type="disulfide bond" evidence="8">
    <location>
        <begin position="374"/>
        <end position="385"/>
    </location>
</feature>
<evidence type="ECO:0000313" key="12">
    <source>
        <dbReference type="Ensembl" id="ENSOMYP00000075881.1"/>
    </source>
</evidence>
<dbReference type="CTD" id="8372"/>
<evidence type="ECO:0000256" key="4">
    <source>
        <dbReference type="ARBA" id="ARBA00023157"/>
    </source>
</evidence>
<dbReference type="FunFam" id="3.20.20.70:FF:000065">
    <property type="entry name" value="Hyaluronidase"/>
    <property type="match status" value="1"/>
</dbReference>
<keyword evidence="14" id="KW-1185">Reference proteome</keyword>
<keyword evidence="4 8" id="KW-1015">Disulfide bond</keyword>
<evidence type="ECO:0000256" key="5">
    <source>
        <dbReference type="ARBA" id="ARBA00023295"/>
    </source>
</evidence>
<dbReference type="Proteomes" id="UP000193380">
    <property type="component" value="Unassembled WGS sequence"/>
</dbReference>
<dbReference type="GO" id="GO:0005975">
    <property type="term" value="P:carbohydrate metabolic process"/>
    <property type="evidence" value="ECO:0007669"/>
    <property type="project" value="UniProtKB-UniRule"/>
</dbReference>
<dbReference type="AlphaFoldDB" id="A0A060Y1S2"/>
<feature type="active site" description="Proton donor" evidence="7">
    <location>
        <position position="143"/>
    </location>
</feature>
<dbReference type="GeneID" id="110492323"/>
<feature type="disulfide bond" evidence="8">
    <location>
        <begin position="379"/>
        <end position="422"/>
    </location>
</feature>
<dbReference type="GO" id="GO:0001669">
    <property type="term" value="C:acrosomal vesicle"/>
    <property type="evidence" value="ECO:0007669"/>
    <property type="project" value="TreeGrafter"/>
</dbReference>
<dbReference type="Gene3D" id="3.20.20.70">
    <property type="entry name" value="Aldolase class I"/>
    <property type="match status" value="1"/>
</dbReference>
<dbReference type="EC" id="3.2.1.35" evidence="9"/>
<dbReference type="InterPro" id="IPR013785">
    <property type="entry name" value="Aldolase_TIM"/>
</dbReference>
<evidence type="ECO:0000256" key="2">
    <source>
        <dbReference type="ARBA" id="ARBA00008871"/>
    </source>
</evidence>
<feature type="signal peptide" evidence="10">
    <location>
        <begin position="1"/>
        <end position="23"/>
    </location>
</feature>
<dbReference type="GO" id="GO:0030214">
    <property type="term" value="P:hyaluronan catabolic process"/>
    <property type="evidence" value="ECO:0007669"/>
    <property type="project" value="TreeGrafter"/>
</dbReference>
<accession>A0A060Y1S2</accession>
<sequence length="443" mass="50373">MLLHSFPLTILLLSTIPVTPQWGAVGDESGRSVAAAGPVVQGRPFTMVWNMPTASCQEHYGIHLDLGAFDIVENHQQRFQGQNMSIFYHNQLGLYPYITQEGLQVNGGVPQRGDLEAHLALAQTQISALLRTGFRGLAVIDWEEWRPLWVRDFGIKLEYRRLSKKLVRGEHPELTKQEVNSLARKEFERGARDFMSETLQLGVCLRPRGLWGFYSFPECFNYHRKQKGHSYTGHCHSKTRQKNDQLAWLWRQSTALYPSIYLPKRLAGSSDATLLVRHRLLEALRVANQYPTSTHATPVLPYARVAFAHTLHFLNKTDLEHTLGESAALGMAGVVLWGEQAFAKSKHQCEILRDYINSELGVYISTLKRGVQRCSEERCHGNGRCARRDPYSDHMIPLSDSFSNFLPDPTHDLSHLRTNFLCQCYQGWAGEKCQERIASITNT</sequence>
<dbReference type="Pfam" id="PF01630">
    <property type="entry name" value="Glyco_hydro_56"/>
    <property type="match status" value="1"/>
</dbReference>
<dbReference type="GeneTree" id="ENSGT01020000230364"/>
<comment type="similarity">
    <text evidence="2 6 9">Belongs to the glycosyl hydrolase 56 family.</text>
</comment>
<gene>
    <name evidence="12" type="primary">hyal3</name>
    <name evidence="11" type="ORF">GSONMT00013112001</name>
</gene>
<name>A0A060Y1S2_ONCMY</name>
<dbReference type="STRING" id="8022.A0A060Y1S2"/>
<evidence type="ECO:0000256" key="8">
    <source>
        <dbReference type="PIRSR" id="PIRSR038193-3"/>
    </source>
</evidence>